<proteinExistence type="predicted"/>
<protein>
    <submittedName>
        <fullName evidence="1">Uncharacterized protein</fullName>
    </submittedName>
</protein>
<gene>
    <name evidence="1" type="ORF">SAMN04487772_105169</name>
</gene>
<keyword evidence="2" id="KW-1185">Reference proteome</keyword>
<reference evidence="1 2" key="1">
    <citation type="submission" date="2016-10" db="EMBL/GenBank/DDBJ databases">
        <authorList>
            <person name="de Groot N.N."/>
        </authorList>
    </citation>
    <scope>NUCLEOTIDE SEQUENCE [LARGE SCALE GENOMIC DNA]</scope>
    <source>
        <strain evidence="1 2">DSM 1801</strain>
    </source>
</reference>
<dbReference type="AlphaFoldDB" id="A0A1I0AIY8"/>
<evidence type="ECO:0000313" key="2">
    <source>
        <dbReference type="Proteomes" id="UP000199800"/>
    </source>
</evidence>
<name>A0A1I0AIY8_9FIRM</name>
<accession>A0A1I0AIY8</accession>
<sequence length="16" mass="2005">MSVFLYYNRNNVREVT</sequence>
<dbReference type="EMBL" id="FOHN01000005">
    <property type="protein sequence ID" value="SES94141.1"/>
    <property type="molecule type" value="Genomic_DNA"/>
</dbReference>
<evidence type="ECO:0000313" key="1">
    <source>
        <dbReference type="EMBL" id="SES94141.1"/>
    </source>
</evidence>
<dbReference type="STRING" id="29364.SAMN04487772_105169"/>
<dbReference type="Proteomes" id="UP000199800">
    <property type="component" value="Unassembled WGS sequence"/>
</dbReference>
<organism evidence="1 2">
    <name type="scientific">[Clostridium] polysaccharolyticum</name>
    <dbReference type="NCBI Taxonomy" id="29364"/>
    <lineage>
        <taxon>Bacteria</taxon>
        <taxon>Bacillati</taxon>
        <taxon>Bacillota</taxon>
        <taxon>Clostridia</taxon>
        <taxon>Lachnospirales</taxon>
        <taxon>Lachnospiraceae</taxon>
    </lineage>
</organism>